<dbReference type="AlphaFoldDB" id="A0A1I2UTI6"/>
<organism evidence="2 3">
    <name type="scientific">Pedobacter insulae</name>
    <dbReference type="NCBI Taxonomy" id="414048"/>
    <lineage>
        <taxon>Bacteria</taxon>
        <taxon>Pseudomonadati</taxon>
        <taxon>Bacteroidota</taxon>
        <taxon>Sphingobacteriia</taxon>
        <taxon>Sphingobacteriales</taxon>
        <taxon>Sphingobacteriaceae</taxon>
        <taxon>Pedobacter</taxon>
    </lineage>
</organism>
<reference evidence="2 3" key="1">
    <citation type="submission" date="2016-10" db="EMBL/GenBank/DDBJ databases">
        <authorList>
            <person name="de Groot N.N."/>
        </authorList>
    </citation>
    <scope>NUCLEOTIDE SEQUENCE [LARGE SCALE GENOMIC DNA]</scope>
    <source>
        <strain evidence="2 3">DSM 18684</strain>
    </source>
</reference>
<dbReference type="STRING" id="414048.SAMN04489864_102338"/>
<dbReference type="SUPFAM" id="SSF54593">
    <property type="entry name" value="Glyoxalase/Bleomycin resistance protein/Dihydroxybiphenyl dioxygenase"/>
    <property type="match status" value="1"/>
</dbReference>
<proteinExistence type="predicted"/>
<dbReference type="PANTHER" id="PTHR36437:SF2">
    <property type="entry name" value="GLYOXALASE_BLEOMYCIN RESISTANCE PROTEIN_DIOXYGENASE"/>
    <property type="match status" value="1"/>
</dbReference>
<dbReference type="EMBL" id="FOPP01000002">
    <property type="protein sequence ID" value="SFG80358.1"/>
    <property type="molecule type" value="Genomic_DNA"/>
</dbReference>
<evidence type="ECO:0000313" key="3">
    <source>
        <dbReference type="Proteomes" id="UP000199666"/>
    </source>
</evidence>
<accession>A0A1I2UTI6</accession>
<dbReference type="Proteomes" id="UP000199666">
    <property type="component" value="Unassembled WGS sequence"/>
</dbReference>
<dbReference type="InterPro" id="IPR029068">
    <property type="entry name" value="Glyas_Bleomycin-R_OHBP_Dase"/>
</dbReference>
<dbReference type="PANTHER" id="PTHR36437">
    <property type="entry name" value="GLYOXALASE/BLEOMYCIN RESISTANCE PROTEIN/DIOXYGENASE"/>
    <property type="match status" value="1"/>
</dbReference>
<dbReference type="Gene3D" id="3.10.180.10">
    <property type="entry name" value="2,3-Dihydroxybiphenyl 1,2-Dioxygenase, domain 1"/>
    <property type="match status" value="1"/>
</dbReference>
<gene>
    <name evidence="2" type="ORF">SAMN04489864_102338</name>
</gene>
<evidence type="ECO:0000313" key="2">
    <source>
        <dbReference type="EMBL" id="SFG80358.1"/>
    </source>
</evidence>
<feature type="domain" description="Glyoxalase/fosfomycin resistance/dioxygenase" evidence="1">
    <location>
        <begin position="10"/>
        <end position="116"/>
    </location>
</feature>
<evidence type="ECO:0000259" key="1">
    <source>
        <dbReference type="Pfam" id="PF00903"/>
    </source>
</evidence>
<dbReference type="RefSeq" id="WP_090992380.1">
    <property type="nucleotide sequence ID" value="NZ_FOPP01000002.1"/>
</dbReference>
<protein>
    <recommendedName>
        <fullName evidence="1">Glyoxalase/fosfomycin resistance/dioxygenase domain-containing protein</fullName>
    </recommendedName>
</protein>
<keyword evidence="3" id="KW-1185">Reference proteome</keyword>
<name>A0A1I2UTI6_9SPHI</name>
<dbReference type="InterPro" id="IPR004360">
    <property type="entry name" value="Glyas_Fos-R_dOase_dom"/>
</dbReference>
<sequence>MSNVIRYASVYIQNETESISFYTQYLKFTFCENVKLGVDEEWWILRKDERAETGIILIKLSTKALSKSTLILHTHDCILAYCRLREAGATELSTPLYSSLGLSFSFYDPNGNKIMLLEERKYNDLEI</sequence>
<dbReference type="OrthoDB" id="9804907at2"/>
<dbReference type="Pfam" id="PF00903">
    <property type="entry name" value="Glyoxalase"/>
    <property type="match status" value="1"/>
</dbReference>